<sequence length="168" mass="18834">MFDFLTSTKRPASGTPVLPAAQVLERLRALDRTTSPWRIVDGASEGVDLIAEWKIVDARWYEIFAKASLTKVFRIFLKLDEASKQVRAQDREYEVSRRAGVPTLAFSAKGFKGQSSSIEFGASYGFKEDLSVGEQYKYFFKTSEIKDPVQQAVLACGWVYKGVAFGKL</sequence>
<evidence type="ECO:0000313" key="2">
    <source>
        <dbReference type="Proteomes" id="UP000500826"/>
    </source>
</evidence>
<dbReference type="EMBL" id="CP053418">
    <property type="protein sequence ID" value="QJW85909.1"/>
    <property type="molecule type" value="Genomic_DNA"/>
</dbReference>
<dbReference type="Proteomes" id="UP000500826">
    <property type="component" value="Chromosome"/>
</dbReference>
<accession>A0ABX6P8W3</accession>
<evidence type="ECO:0000313" key="1">
    <source>
        <dbReference type="EMBL" id="QJW85909.1"/>
    </source>
</evidence>
<reference evidence="1 2" key="1">
    <citation type="submission" date="2020-05" db="EMBL/GenBank/DDBJ databases">
        <title>Ramlibacter rhizophilus sp. nov., isolated from rhizosphere soil of national flower Mugunghwa from South Korea.</title>
        <authorList>
            <person name="Zheng-Fei Y."/>
            <person name="Huan T."/>
        </authorList>
    </citation>
    <scope>NUCLEOTIDE SEQUENCE [LARGE SCALE GENOMIC DNA]</scope>
    <source>
        <strain evidence="1 2">H242</strain>
    </source>
</reference>
<name>A0ABX6P8W3_9BURK</name>
<organism evidence="1 2">
    <name type="scientific">Ramlibacter terrae</name>
    <dbReference type="NCBI Taxonomy" id="2732511"/>
    <lineage>
        <taxon>Bacteria</taxon>
        <taxon>Pseudomonadati</taxon>
        <taxon>Pseudomonadota</taxon>
        <taxon>Betaproteobacteria</taxon>
        <taxon>Burkholderiales</taxon>
        <taxon>Comamonadaceae</taxon>
        <taxon>Ramlibacter</taxon>
    </lineage>
</organism>
<proteinExistence type="predicted"/>
<protein>
    <submittedName>
        <fullName evidence="1">Uncharacterized protein</fullName>
    </submittedName>
</protein>
<gene>
    <name evidence="1" type="ORF">HK414_23425</name>
</gene>
<keyword evidence="2" id="KW-1185">Reference proteome</keyword>